<gene>
    <name evidence="3" type="ORF">GGQ83_003939</name>
</gene>
<name>A0A840AHW6_9PROT</name>
<dbReference type="GO" id="GO:0047617">
    <property type="term" value="F:fatty acyl-CoA hydrolase activity"/>
    <property type="evidence" value="ECO:0007669"/>
    <property type="project" value="TreeGrafter"/>
</dbReference>
<dbReference type="EMBL" id="JACIDJ010000011">
    <property type="protein sequence ID" value="MBB3900462.1"/>
    <property type="molecule type" value="Genomic_DNA"/>
</dbReference>
<keyword evidence="4" id="KW-1185">Reference proteome</keyword>
<evidence type="ECO:0000313" key="4">
    <source>
        <dbReference type="Proteomes" id="UP000553193"/>
    </source>
</evidence>
<organism evidence="3 4">
    <name type="scientific">Roseococcus suduntuyensis</name>
    <dbReference type="NCBI Taxonomy" id="455361"/>
    <lineage>
        <taxon>Bacteria</taxon>
        <taxon>Pseudomonadati</taxon>
        <taxon>Pseudomonadota</taxon>
        <taxon>Alphaproteobacteria</taxon>
        <taxon>Acetobacterales</taxon>
        <taxon>Roseomonadaceae</taxon>
        <taxon>Roseococcus</taxon>
    </lineage>
</organism>
<dbReference type="Pfam" id="PF13279">
    <property type="entry name" value="4HBT_2"/>
    <property type="match status" value="1"/>
</dbReference>
<proteinExistence type="inferred from homology"/>
<evidence type="ECO:0000256" key="1">
    <source>
        <dbReference type="ARBA" id="ARBA00005953"/>
    </source>
</evidence>
<dbReference type="AlphaFoldDB" id="A0A840AHW6"/>
<dbReference type="PANTHER" id="PTHR31793:SF27">
    <property type="entry name" value="NOVEL THIOESTERASE SUPERFAMILY DOMAIN AND SAPOSIN A-TYPE DOMAIN CONTAINING PROTEIN (0610012H03RIK)"/>
    <property type="match status" value="1"/>
</dbReference>
<sequence length="144" mass="16422">MRAPPGRRADYRWFRTMATRWMDNDIYGHMNNVQHYSLFDTLVARFLLDHGVLDLARSPYVGLVVETGCRYHAPMAFPDEVTGGLRPRRLGGSSITYELALFRNDEDQAAAEGHFTHVYVDRAQQSRTVPLPEALRRAAEALLT</sequence>
<dbReference type="CDD" id="cd00586">
    <property type="entry name" value="4HBT"/>
    <property type="match status" value="1"/>
</dbReference>
<dbReference type="PANTHER" id="PTHR31793">
    <property type="entry name" value="4-HYDROXYBENZOYL-COA THIOESTERASE FAMILY MEMBER"/>
    <property type="match status" value="1"/>
</dbReference>
<dbReference type="EC" id="3.1.2.-" evidence="3"/>
<keyword evidence="2 3" id="KW-0378">Hydrolase</keyword>
<dbReference type="InterPro" id="IPR050563">
    <property type="entry name" value="4-hydroxybenzoyl-CoA_TE"/>
</dbReference>
<reference evidence="3 4" key="1">
    <citation type="submission" date="2020-08" db="EMBL/GenBank/DDBJ databases">
        <title>Genomic Encyclopedia of Type Strains, Phase IV (KMG-IV): sequencing the most valuable type-strain genomes for metagenomic binning, comparative biology and taxonomic classification.</title>
        <authorList>
            <person name="Goeker M."/>
        </authorList>
    </citation>
    <scope>NUCLEOTIDE SEQUENCE [LARGE SCALE GENOMIC DNA]</scope>
    <source>
        <strain evidence="3 4">DSM 19979</strain>
    </source>
</reference>
<accession>A0A840AHW6</accession>
<comment type="caution">
    <text evidence="3">The sequence shown here is derived from an EMBL/GenBank/DDBJ whole genome shotgun (WGS) entry which is preliminary data.</text>
</comment>
<protein>
    <submittedName>
        <fullName evidence="3">Acyl-CoA thioester hydrolase</fullName>
        <ecNumber evidence="3">3.1.2.-</ecNumber>
    </submittedName>
</protein>
<dbReference type="Gene3D" id="3.10.129.10">
    <property type="entry name" value="Hotdog Thioesterase"/>
    <property type="match status" value="1"/>
</dbReference>
<evidence type="ECO:0000256" key="2">
    <source>
        <dbReference type="ARBA" id="ARBA00022801"/>
    </source>
</evidence>
<evidence type="ECO:0000313" key="3">
    <source>
        <dbReference type="EMBL" id="MBB3900462.1"/>
    </source>
</evidence>
<dbReference type="Proteomes" id="UP000553193">
    <property type="component" value="Unassembled WGS sequence"/>
</dbReference>
<dbReference type="RefSeq" id="WP_311728818.1">
    <property type="nucleotide sequence ID" value="NZ_JACIDJ010000011.1"/>
</dbReference>
<comment type="similarity">
    <text evidence="1">Belongs to the 4-hydroxybenzoyl-CoA thioesterase family.</text>
</comment>
<dbReference type="InterPro" id="IPR029069">
    <property type="entry name" value="HotDog_dom_sf"/>
</dbReference>
<dbReference type="SUPFAM" id="SSF54637">
    <property type="entry name" value="Thioesterase/thiol ester dehydrase-isomerase"/>
    <property type="match status" value="1"/>
</dbReference>